<reference evidence="1" key="1">
    <citation type="submission" date="2013-08" db="EMBL/GenBank/DDBJ databases">
        <authorList>
            <person name="Mendez C."/>
            <person name="Richter M."/>
            <person name="Ferrer M."/>
            <person name="Sanchez J."/>
        </authorList>
    </citation>
    <scope>NUCLEOTIDE SEQUENCE</scope>
</reference>
<protein>
    <submittedName>
        <fullName evidence="1">DNA-directed RNA polymerase subunit F</fullName>
    </submittedName>
</protein>
<dbReference type="PANTHER" id="PTHR39646">
    <property type="entry name" value="RNA POLYMERASE RPB4"/>
    <property type="match status" value="1"/>
</dbReference>
<dbReference type="InterPro" id="IPR010997">
    <property type="entry name" value="HRDC-like_sf"/>
</dbReference>
<dbReference type="EMBL" id="AUZY01000753">
    <property type="protein sequence ID" value="EQD77510.1"/>
    <property type="molecule type" value="Genomic_DNA"/>
</dbReference>
<dbReference type="Gene3D" id="1.10.150.80">
    <property type="entry name" value="HRDC domain"/>
    <property type="match status" value="1"/>
</dbReference>
<dbReference type="InterPro" id="IPR044876">
    <property type="entry name" value="HRDC_dom_sf"/>
</dbReference>
<reference evidence="1" key="2">
    <citation type="journal article" date="2014" name="ISME J.">
        <title>Microbial stratification in low pH oxic and suboxic macroscopic growths along an acid mine drainage.</title>
        <authorList>
            <person name="Mendez-Garcia C."/>
            <person name="Mesa V."/>
            <person name="Sprenger R.R."/>
            <person name="Richter M."/>
            <person name="Diez M.S."/>
            <person name="Solano J."/>
            <person name="Bargiela R."/>
            <person name="Golyshina O.V."/>
            <person name="Manteca A."/>
            <person name="Ramos J.L."/>
            <person name="Gallego J.R."/>
            <person name="Llorente I."/>
            <person name="Martins Dos Santos V.A."/>
            <person name="Jensen O.N."/>
            <person name="Pelaez A.I."/>
            <person name="Sanchez J."/>
            <person name="Ferrer M."/>
        </authorList>
    </citation>
    <scope>NUCLEOTIDE SEQUENCE</scope>
</reference>
<dbReference type="GO" id="GO:0006352">
    <property type="term" value="P:DNA-templated transcription initiation"/>
    <property type="evidence" value="ECO:0007669"/>
    <property type="project" value="InterPro"/>
</dbReference>
<keyword evidence="1" id="KW-0240">DNA-directed RNA polymerase</keyword>
<name>T1D5D4_9ZZZZ</name>
<dbReference type="InterPro" id="IPR005574">
    <property type="entry name" value="Rpb4/RPC9"/>
</dbReference>
<proteinExistence type="predicted"/>
<dbReference type="Pfam" id="PF03874">
    <property type="entry name" value="RNA_pol_Rpb4"/>
    <property type="match status" value="1"/>
</dbReference>
<dbReference type="SUPFAM" id="SSF47819">
    <property type="entry name" value="HRDC-like"/>
    <property type="match status" value="1"/>
</dbReference>
<comment type="caution">
    <text evidence="1">The sequence shown here is derived from an EMBL/GenBank/DDBJ whole genome shotgun (WGS) entry which is preliminary data.</text>
</comment>
<sequence>MPEPLPLASVKQMLAEEAALRPLPREALLAQQHAELFARLTVEQTNKLIAELTKLPFVDVPLAIKIADMLPQYPEEIRLLFAKERMVLEEAQIAQLLDVVAQHK</sequence>
<dbReference type="AlphaFoldDB" id="T1D5D4"/>
<dbReference type="GO" id="GO:0000428">
    <property type="term" value="C:DNA-directed RNA polymerase complex"/>
    <property type="evidence" value="ECO:0007669"/>
    <property type="project" value="UniProtKB-KW"/>
</dbReference>
<dbReference type="Gene3D" id="6.10.140.10">
    <property type="match status" value="1"/>
</dbReference>
<accession>T1D5D4</accession>
<dbReference type="InterPro" id="IPR010924">
    <property type="entry name" value="Rpo4"/>
</dbReference>
<organism evidence="1">
    <name type="scientific">mine drainage metagenome</name>
    <dbReference type="NCBI Taxonomy" id="410659"/>
    <lineage>
        <taxon>unclassified sequences</taxon>
        <taxon>metagenomes</taxon>
        <taxon>ecological metagenomes</taxon>
    </lineage>
</organism>
<gene>
    <name evidence="1" type="ORF">B1B_01024</name>
</gene>
<evidence type="ECO:0000313" key="1">
    <source>
        <dbReference type="EMBL" id="EQD77510.1"/>
    </source>
</evidence>
<dbReference type="PANTHER" id="PTHR39646:SF1">
    <property type="entry name" value="DNA-DIRECTED RNA POLYMERASE SUBUNIT RPO4"/>
    <property type="match status" value="1"/>
</dbReference>
<dbReference type="GO" id="GO:0000166">
    <property type="term" value="F:nucleotide binding"/>
    <property type="evidence" value="ECO:0007669"/>
    <property type="project" value="InterPro"/>
</dbReference>
<keyword evidence="1" id="KW-0804">Transcription</keyword>